<reference evidence="3" key="1">
    <citation type="journal article" date="2020" name="bioRxiv">
        <title>Comparative genomics of Chlamydomonas.</title>
        <authorList>
            <person name="Craig R.J."/>
            <person name="Hasan A.R."/>
            <person name="Ness R.W."/>
            <person name="Keightley P.D."/>
        </authorList>
    </citation>
    <scope>NUCLEOTIDE SEQUENCE</scope>
    <source>
        <strain evidence="3">CCAP 11/70</strain>
    </source>
</reference>
<evidence type="ECO:0000256" key="2">
    <source>
        <dbReference type="SAM" id="MobiDB-lite"/>
    </source>
</evidence>
<dbReference type="Proteomes" id="UP000612055">
    <property type="component" value="Unassembled WGS sequence"/>
</dbReference>
<organism evidence="3 4">
    <name type="scientific">Edaphochlamys debaryana</name>
    <dbReference type="NCBI Taxonomy" id="47281"/>
    <lineage>
        <taxon>Eukaryota</taxon>
        <taxon>Viridiplantae</taxon>
        <taxon>Chlorophyta</taxon>
        <taxon>core chlorophytes</taxon>
        <taxon>Chlorophyceae</taxon>
        <taxon>CS clade</taxon>
        <taxon>Chlamydomonadales</taxon>
        <taxon>Chlamydomonadales incertae sedis</taxon>
        <taxon>Edaphochlamys</taxon>
    </lineage>
</organism>
<comment type="subcellular location">
    <subcellularLocation>
        <location evidence="1">Cytoplasm</location>
        <location evidence="1">Cytoskeleton</location>
        <location evidence="1">Cilium axoneme</location>
    </subcellularLocation>
</comment>
<dbReference type="EMBL" id="JAEHOE010000189">
    <property type="protein sequence ID" value="KAG2483103.1"/>
    <property type="molecule type" value="Genomic_DNA"/>
</dbReference>
<dbReference type="GO" id="GO:0005930">
    <property type="term" value="C:axoneme"/>
    <property type="evidence" value="ECO:0007669"/>
    <property type="project" value="UniProtKB-SubCell"/>
</dbReference>
<evidence type="ECO:0000313" key="4">
    <source>
        <dbReference type="Proteomes" id="UP000612055"/>
    </source>
</evidence>
<sequence>MVVLRARQAGDAASLRCFLERGCKPALVVLDTGGAAVKSAQSTTLKLLRVFEETSTSNPRPLPTTELRAPAYALAKAAKTIAQAFPNLTCLKLTVAERLSIGTSRDVQSLLGSRTEPALLPSLKELSLTPAPGSAPPRSPRQAPFPACLEGATQLTSLSLGFNVQPDELPLLGALTGLRRLQLGVCDKAPQPLVNLQALAALRSLADLDAPSAMLDVDALQSLSRLTRLHLLFLLSAGPGAWQLPPLL</sequence>
<evidence type="ECO:0000313" key="3">
    <source>
        <dbReference type="EMBL" id="KAG2483103.1"/>
    </source>
</evidence>
<keyword evidence="4" id="KW-1185">Reference proteome</keyword>
<feature type="region of interest" description="Disordered" evidence="2">
    <location>
        <begin position="126"/>
        <end position="145"/>
    </location>
</feature>
<dbReference type="InterPro" id="IPR032675">
    <property type="entry name" value="LRR_dom_sf"/>
</dbReference>
<comment type="caution">
    <text evidence="3">The sequence shown here is derived from an EMBL/GenBank/DDBJ whole genome shotgun (WGS) entry which is preliminary data.</text>
</comment>
<dbReference type="SUPFAM" id="SSF52047">
    <property type="entry name" value="RNI-like"/>
    <property type="match status" value="1"/>
</dbReference>
<evidence type="ECO:0000256" key="1">
    <source>
        <dbReference type="ARBA" id="ARBA00004430"/>
    </source>
</evidence>
<name>A0A836BPZ4_9CHLO</name>
<gene>
    <name evidence="3" type="ORF">HYH03_017997</name>
</gene>
<dbReference type="Gene3D" id="3.80.10.10">
    <property type="entry name" value="Ribonuclease Inhibitor"/>
    <property type="match status" value="1"/>
</dbReference>
<protein>
    <submittedName>
        <fullName evidence="3">Uncharacterized protein</fullName>
    </submittedName>
</protein>
<proteinExistence type="predicted"/>
<accession>A0A836BPZ4</accession>
<dbReference type="AlphaFoldDB" id="A0A836BPZ4"/>